<dbReference type="STRING" id="554055.A0A2P6VMP3"/>
<dbReference type="Proteomes" id="UP000239649">
    <property type="component" value="Unassembled WGS sequence"/>
</dbReference>
<dbReference type="GO" id="GO:0051301">
    <property type="term" value="P:cell division"/>
    <property type="evidence" value="ECO:0007669"/>
    <property type="project" value="UniProtKB-KW"/>
</dbReference>
<keyword evidence="9" id="KW-0995">Kinetochore</keyword>
<evidence type="ECO:0000256" key="12">
    <source>
        <dbReference type="ARBA" id="ARBA00023328"/>
    </source>
</evidence>
<keyword evidence="4" id="KW-0158">Chromosome</keyword>
<evidence type="ECO:0000256" key="2">
    <source>
        <dbReference type="ARBA" id="ARBA00004629"/>
    </source>
</evidence>
<comment type="similarity">
    <text evidence="3">Belongs to the SKA2 family.</text>
</comment>
<evidence type="ECO:0000256" key="10">
    <source>
        <dbReference type="ARBA" id="ARBA00023212"/>
    </source>
</evidence>
<dbReference type="AlphaFoldDB" id="A0A2P6VMP3"/>
<gene>
    <name evidence="16" type="ORF">C2E20_1109</name>
</gene>
<reference evidence="16 17" key="1">
    <citation type="journal article" date="2018" name="Plant J.">
        <title>Genome sequences of Chlorella sorokiniana UTEX 1602 and Micractinium conductrix SAG 241.80: implications to maltose excretion by a green alga.</title>
        <authorList>
            <person name="Arriola M.B."/>
            <person name="Velmurugan N."/>
            <person name="Zhang Y."/>
            <person name="Plunkett M.H."/>
            <person name="Hondzo H."/>
            <person name="Barney B.M."/>
        </authorList>
    </citation>
    <scope>NUCLEOTIDE SEQUENCE [LARGE SCALE GENOMIC DNA]</scope>
    <source>
        <strain evidence="16 17">SAG 241.80</strain>
    </source>
</reference>
<dbReference type="GO" id="GO:0007059">
    <property type="term" value="P:chromosome segregation"/>
    <property type="evidence" value="ECO:0007669"/>
    <property type="project" value="InterPro"/>
</dbReference>
<feature type="domain" description="Ska2 N-terminal" evidence="15">
    <location>
        <begin position="10"/>
        <end position="111"/>
    </location>
</feature>
<dbReference type="InterPro" id="IPR026762">
    <property type="entry name" value="Ska2"/>
</dbReference>
<evidence type="ECO:0000256" key="5">
    <source>
        <dbReference type="ARBA" id="ARBA00022490"/>
    </source>
</evidence>
<proteinExistence type="inferred from homology"/>
<dbReference type="OrthoDB" id="193920at2759"/>
<evidence type="ECO:0000313" key="16">
    <source>
        <dbReference type="EMBL" id="PSC75315.1"/>
    </source>
</evidence>
<evidence type="ECO:0000256" key="3">
    <source>
        <dbReference type="ARBA" id="ARBA00010684"/>
    </source>
</evidence>
<evidence type="ECO:0000256" key="14">
    <source>
        <dbReference type="SAM" id="Coils"/>
    </source>
</evidence>
<keyword evidence="14" id="KW-0175">Coiled coil</keyword>
<keyword evidence="11" id="KW-0131">Cell cycle</keyword>
<dbReference type="InterPro" id="IPR042091">
    <property type="entry name" value="Ska2_N"/>
</dbReference>
<feature type="coiled-coil region" evidence="14">
    <location>
        <begin position="9"/>
        <end position="72"/>
    </location>
</feature>
<keyword evidence="7" id="KW-0493">Microtubule</keyword>
<keyword evidence="5" id="KW-0963">Cytoplasm</keyword>
<evidence type="ECO:0000259" key="15">
    <source>
        <dbReference type="Pfam" id="PF16740"/>
    </source>
</evidence>
<organism evidence="16 17">
    <name type="scientific">Micractinium conductrix</name>
    <dbReference type="NCBI Taxonomy" id="554055"/>
    <lineage>
        <taxon>Eukaryota</taxon>
        <taxon>Viridiplantae</taxon>
        <taxon>Chlorophyta</taxon>
        <taxon>core chlorophytes</taxon>
        <taxon>Trebouxiophyceae</taxon>
        <taxon>Chlorellales</taxon>
        <taxon>Chlorellaceae</taxon>
        <taxon>Chlorella clade</taxon>
        <taxon>Micractinium</taxon>
    </lineage>
</organism>
<dbReference type="Pfam" id="PF16740">
    <property type="entry name" value="SKA2"/>
    <property type="match status" value="1"/>
</dbReference>
<keyword evidence="10" id="KW-0206">Cytoskeleton</keyword>
<dbReference type="PANTHER" id="PTHR32017:SF3">
    <property type="entry name" value="SPINDLE AND KINETOCHORE-ASSOCIATED PROTEIN 2"/>
    <property type="match status" value="1"/>
</dbReference>
<name>A0A2P6VMP3_9CHLO</name>
<dbReference type="Gene3D" id="6.10.250.1380">
    <property type="match status" value="1"/>
</dbReference>
<evidence type="ECO:0000256" key="11">
    <source>
        <dbReference type="ARBA" id="ARBA00023306"/>
    </source>
</evidence>
<evidence type="ECO:0000256" key="13">
    <source>
        <dbReference type="ARBA" id="ARBA00029651"/>
    </source>
</evidence>
<keyword evidence="6" id="KW-0132">Cell division</keyword>
<dbReference type="EMBL" id="LHPF02000002">
    <property type="protein sequence ID" value="PSC75315.1"/>
    <property type="molecule type" value="Genomic_DNA"/>
</dbReference>
<comment type="subcellular location">
    <subcellularLocation>
        <location evidence="2">Chromosome</location>
        <location evidence="2">Centromere</location>
        <location evidence="2">Kinetochore</location>
    </subcellularLocation>
    <subcellularLocation>
        <location evidence="1">Cytoplasm</location>
        <location evidence="1">Cytoskeleton</location>
        <location evidence="1">Spindle</location>
    </subcellularLocation>
</comment>
<evidence type="ECO:0000256" key="4">
    <source>
        <dbReference type="ARBA" id="ARBA00022454"/>
    </source>
</evidence>
<comment type="caution">
    <text evidence="16">The sequence shown here is derived from an EMBL/GenBank/DDBJ whole genome shotgun (WGS) entry which is preliminary data.</text>
</comment>
<dbReference type="GO" id="GO:0000940">
    <property type="term" value="C:outer kinetochore"/>
    <property type="evidence" value="ECO:0007669"/>
    <property type="project" value="InterPro"/>
</dbReference>
<evidence type="ECO:0000256" key="9">
    <source>
        <dbReference type="ARBA" id="ARBA00022838"/>
    </source>
</evidence>
<dbReference type="GO" id="GO:0005876">
    <property type="term" value="C:spindle microtubule"/>
    <property type="evidence" value="ECO:0007669"/>
    <property type="project" value="InterPro"/>
</dbReference>
<evidence type="ECO:0000256" key="1">
    <source>
        <dbReference type="ARBA" id="ARBA00004186"/>
    </source>
</evidence>
<sequence length="151" mass="16347">MAALTPAAGEGLVAALQRAQAELQSIQNRLEEEHAAASRKGDVNTLSLLTRLNRLRRELPAVQQECQQVLAAKQELVDAVKLGLGANTEQLHKLRRHAGIPADAASDDTYASFKAAVREHEARLQASYAAAHGQQFDRAELNEAFVQSTLA</sequence>
<accession>A0A2P6VMP3</accession>
<evidence type="ECO:0000313" key="17">
    <source>
        <dbReference type="Proteomes" id="UP000239649"/>
    </source>
</evidence>
<dbReference type="PANTHER" id="PTHR32017">
    <property type="entry name" value="SPINDLE AND KINETOCHORE-ASSOCIATED PROTEIN 2"/>
    <property type="match status" value="1"/>
</dbReference>
<keyword evidence="8" id="KW-0498">Mitosis</keyword>
<protein>
    <recommendedName>
        <fullName evidence="13">Protein FAM33A</fullName>
    </recommendedName>
</protein>
<dbReference type="GO" id="GO:0008017">
    <property type="term" value="F:microtubule binding"/>
    <property type="evidence" value="ECO:0007669"/>
    <property type="project" value="InterPro"/>
</dbReference>
<evidence type="ECO:0000256" key="6">
    <source>
        <dbReference type="ARBA" id="ARBA00022618"/>
    </source>
</evidence>
<evidence type="ECO:0000256" key="7">
    <source>
        <dbReference type="ARBA" id="ARBA00022701"/>
    </source>
</evidence>
<evidence type="ECO:0000256" key="8">
    <source>
        <dbReference type="ARBA" id="ARBA00022776"/>
    </source>
</evidence>
<keyword evidence="17" id="KW-1185">Reference proteome</keyword>
<dbReference type="GO" id="GO:0000278">
    <property type="term" value="P:mitotic cell cycle"/>
    <property type="evidence" value="ECO:0007669"/>
    <property type="project" value="TreeGrafter"/>
</dbReference>
<keyword evidence="12" id="KW-0137">Centromere</keyword>